<evidence type="ECO:0000313" key="3">
    <source>
        <dbReference type="Proteomes" id="UP000076722"/>
    </source>
</evidence>
<sequence>MPFGNARGASRQSRGAFGGLRVKHRAVRVAPLRALLLARFALYWVSGMASSSHNHGNNDTGGGIGSITSPHRSARAQDRQQREDWMTPTANRVRRTPDRASEAPAPIPFMANPPPIPSHPLLSLPPMGNDPFVNAPATPPVTPVNTQFLNEIDVEHQNAIQQLNKLRAAAANAYNVPVAPLRPRGRPRGSGHGRIQPLHMVSYMLHSHNLKLLNCAGRRAGSGSGPRGLGLGLRREALLGSGLWLRREALSEL</sequence>
<evidence type="ECO:0000313" key="2">
    <source>
        <dbReference type="EMBL" id="KZS87408.1"/>
    </source>
</evidence>
<gene>
    <name evidence="2" type="ORF">SISNIDRAFT_470976</name>
</gene>
<dbReference type="Proteomes" id="UP000076722">
    <property type="component" value="Unassembled WGS sequence"/>
</dbReference>
<dbReference type="AlphaFoldDB" id="A0A164N6S9"/>
<keyword evidence="3" id="KW-1185">Reference proteome</keyword>
<organism evidence="2 3">
    <name type="scientific">Sistotremastrum niveocremeum HHB9708</name>
    <dbReference type="NCBI Taxonomy" id="1314777"/>
    <lineage>
        <taxon>Eukaryota</taxon>
        <taxon>Fungi</taxon>
        <taxon>Dikarya</taxon>
        <taxon>Basidiomycota</taxon>
        <taxon>Agaricomycotina</taxon>
        <taxon>Agaricomycetes</taxon>
        <taxon>Sistotremastrales</taxon>
        <taxon>Sistotremastraceae</taxon>
        <taxon>Sertulicium</taxon>
        <taxon>Sertulicium niveocremeum</taxon>
    </lineage>
</organism>
<accession>A0A164N6S9</accession>
<evidence type="ECO:0000256" key="1">
    <source>
        <dbReference type="SAM" id="MobiDB-lite"/>
    </source>
</evidence>
<feature type="region of interest" description="Disordered" evidence="1">
    <location>
        <begin position="53"/>
        <end position="82"/>
    </location>
</feature>
<protein>
    <submittedName>
        <fullName evidence="2">Uncharacterized protein</fullName>
    </submittedName>
</protein>
<dbReference type="EMBL" id="KV419450">
    <property type="protein sequence ID" value="KZS87408.1"/>
    <property type="molecule type" value="Genomic_DNA"/>
</dbReference>
<proteinExistence type="predicted"/>
<reference evidence="2 3" key="1">
    <citation type="journal article" date="2016" name="Mol. Biol. Evol.">
        <title>Comparative Genomics of Early-Diverging Mushroom-Forming Fungi Provides Insights into the Origins of Lignocellulose Decay Capabilities.</title>
        <authorList>
            <person name="Nagy L.G."/>
            <person name="Riley R."/>
            <person name="Tritt A."/>
            <person name="Adam C."/>
            <person name="Daum C."/>
            <person name="Floudas D."/>
            <person name="Sun H."/>
            <person name="Yadav J.S."/>
            <person name="Pangilinan J."/>
            <person name="Larsson K.H."/>
            <person name="Matsuura K."/>
            <person name="Barry K."/>
            <person name="Labutti K."/>
            <person name="Kuo R."/>
            <person name="Ohm R.A."/>
            <person name="Bhattacharya S.S."/>
            <person name="Shirouzu T."/>
            <person name="Yoshinaga Y."/>
            <person name="Martin F.M."/>
            <person name="Grigoriev I.V."/>
            <person name="Hibbett D.S."/>
        </authorList>
    </citation>
    <scope>NUCLEOTIDE SEQUENCE [LARGE SCALE GENOMIC DNA]</scope>
    <source>
        <strain evidence="2 3">HHB9708</strain>
    </source>
</reference>
<name>A0A164N6S9_9AGAM</name>